<evidence type="ECO:0000313" key="1">
    <source>
        <dbReference type="EMBL" id="KAK8972614.1"/>
    </source>
</evidence>
<name>A0ABR2N8Y9_9ROSI</name>
<comment type="caution">
    <text evidence="1">The sequence shown here is derived from an EMBL/GenBank/DDBJ whole genome shotgun (WGS) entry which is preliminary data.</text>
</comment>
<proteinExistence type="predicted"/>
<evidence type="ECO:0000313" key="2">
    <source>
        <dbReference type="Proteomes" id="UP001396334"/>
    </source>
</evidence>
<organism evidence="1 2">
    <name type="scientific">Hibiscus sabdariffa</name>
    <name type="common">roselle</name>
    <dbReference type="NCBI Taxonomy" id="183260"/>
    <lineage>
        <taxon>Eukaryota</taxon>
        <taxon>Viridiplantae</taxon>
        <taxon>Streptophyta</taxon>
        <taxon>Embryophyta</taxon>
        <taxon>Tracheophyta</taxon>
        <taxon>Spermatophyta</taxon>
        <taxon>Magnoliopsida</taxon>
        <taxon>eudicotyledons</taxon>
        <taxon>Gunneridae</taxon>
        <taxon>Pentapetalae</taxon>
        <taxon>rosids</taxon>
        <taxon>malvids</taxon>
        <taxon>Malvales</taxon>
        <taxon>Malvaceae</taxon>
        <taxon>Malvoideae</taxon>
        <taxon>Hibiscus</taxon>
    </lineage>
</organism>
<accession>A0ABR2N8Y9</accession>
<sequence>MSMLSLSNPPITKQTSEHITMVVFHKLASGDMHACAAEHSEAMFRFMINNVLEKCLKISTHQQAAGAWFFTVTGFRRFPPLCVVEALIPPVLCVSIKMLPA</sequence>
<keyword evidence="2" id="KW-1185">Reference proteome</keyword>
<dbReference type="Proteomes" id="UP001396334">
    <property type="component" value="Unassembled WGS sequence"/>
</dbReference>
<protein>
    <submittedName>
        <fullName evidence="1">Uncharacterized protein</fullName>
    </submittedName>
</protein>
<dbReference type="EMBL" id="JBBPBN010000207">
    <property type="protein sequence ID" value="KAK8972614.1"/>
    <property type="molecule type" value="Genomic_DNA"/>
</dbReference>
<reference evidence="1 2" key="1">
    <citation type="journal article" date="2024" name="G3 (Bethesda)">
        <title>Genome assembly of Hibiscus sabdariffa L. provides insights into metabolisms of medicinal natural products.</title>
        <authorList>
            <person name="Kim T."/>
        </authorList>
    </citation>
    <scope>NUCLEOTIDE SEQUENCE [LARGE SCALE GENOMIC DNA]</scope>
    <source>
        <strain evidence="1">TK-2024</strain>
        <tissue evidence="1">Old leaves</tissue>
    </source>
</reference>
<gene>
    <name evidence="1" type="ORF">V6N11_082544</name>
</gene>